<dbReference type="EMBL" id="AAPE02045574">
    <property type="status" value="NOT_ANNOTATED_CDS"/>
    <property type="molecule type" value="Genomic_DNA"/>
</dbReference>
<dbReference type="InterPro" id="IPR001063">
    <property type="entry name" value="Ribosomal_uL22"/>
</dbReference>
<evidence type="ECO:0000256" key="6">
    <source>
        <dbReference type="RuleBase" id="RU004005"/>
    </source>
</evidence>
<evidence type="ECO:0000256" key="1">
    <source>
        <dbReference type="ARBA" id="ARBA00009451"/>
    </source>
</evidence>
<proteinExistence type="inferred from homology"/>
<dbReference type="InterPro" id="IPR036394">
    <property type="entry name" value="Ribosomal_uL22_sf"/>
</dbReference>
<dbReference type="NCBIfam" id="TIGR01038">
    <property type="entry name" value="uL22_arch_euk"/>
    <property type="match status" value="1"/>
</dbReference>
<evidence type="ECO:0000313" key="7">
    <source>
        <dbReference type="Ensembl" id="ENSMLUP00000018396.1"/>
    </source>
</evidence>
<evidence type="ECO:0000256" key="3">
    <source>
        <dbReference type="ARBA" id="ARBA00023274"/>
    </source>
</evidence>
<dbReference type="GO" id="GO:0003735">
    <property type="term" value="F:structural constituent of ribosome"/>
    <property type="evidence" value="ECO:0007669"/>
    <property type="project" value="InterPro"/>
</dbReference>
<comment type="similarity">
    <text evidence="1 6">Belongs to the universal ribosomal protein uL22 family.</text>
</comment>
<evidence type="ECO:0000256" key="4">
    <source>
        <dbReference type="ARBA" id="ARBA00035207"/>
    </source>
</evidence>
<dbReference type="GO" id="GO:0022625">
    <property type="term" value="C:cytosolic large ribosomal subunit"/>
    <property type="evidence" value="ECO:0007669"/>
    <property type="project" value="TreeGrafter"/>
</dbReference>
<sequence>MVRYYSLDPETPAKSCKLRDSNLPVHFKNTLETAQASKSMRIQKLTEHLKEVTLQKPCVPFCCYNDEVGGCAQVNKWGWTQGCFKLHRLKNAESNADIEGLDVDSLVIEHIQVNKAPKMQCRTYRAHGRVNPYVSSPCHSEMILIGKEQIVPKTEEEVAQKKKISQRLRNQTLMARE</sequence>
<dbReference type="eggNOG" id="KOG3353">
    <property type="taxonomic scope" value="Eukaryota"/>
</dbReference>
<accession>G1Q3W3</accession>
<reference evidence="7" key="2">
    <citation type="submission" date="2025-08" db="UniProtKB">
        <authorList>
            <consortium name="Ensembl"/>
        </authorList>
    </citation>
    <scope>IDENTIFICATION</scope>
</reference>
<dbReference type="PANTHER" id="PTHR11593">
    <property type="entry name" value="60S RIBOSOMAL PROTEIN L17"/>
    <property type="match status" value="1"/>
</dbReference>
<dbReference type="Gene3D" id="3.90.470.10">
    <property type="entry name" value="Ribosomal protein L22/L17"/>
    <property type="match status" value="1"/>
</dbReference>
<dbReference type="InterPro" id="IPR005721">
    <property type="entry name" value="Ribosomal_uL22_euk/arc"/>
</dbReference>
<evidence type="ECO:0000256" key="5">
    <source>
        <dbReference type="ARBA" id="ARBA00035325"/>
    </source>
</evidence>
<keyword evidence="2 6" id="KW-0689">Ribosomal protein</keyword>
<dbReference type="CDD" id="cd00336">
    <property type="entry name" value="Ribosomal_L22"/>
    <property type="match status" value="1"/>
</dbReference>
<reference evidence="7 8" key="1">
    <citation type="journal article" date="2011" name="Nature">
        <title>A high-resolution map of human evolutionary constraint using 29 mammals.</title>
        <authorList>
            <person name="Lindblad-Toh K."/>
            <person name="Garber M."/>
            <person name="Zuk O."/>
            <person name="Lin M.F."/>
            <person name="Parker B.J."/>
            <person name="Washietl S."/>
            <person name="Kheradpour P."/>
            <person name="Ernst J."/>
            <person name="Jordan G."/>
            <person name="Mauceli E."/>
            <person name="Ward L.D."/>
            <person name="Lowe C.B."/>
            <person name="Holloway A.K."/>
            <person name="Clamp M."/>
            <person name="Gnerre S."/>
            <person name="Alfoldi J."/>
            <person name="Beal K."/>
            <person name="Chang J."/>
            <person name="Clawson H."/>
            <person name="Cuff J."/>
            <person name="Di Palma F."/>
            <person name="Fitzgerald S."/>
            <person name="Flicek P."/>
            <person name="Guttman M."/>
            <person name="Hubisz M.J."/>
            <person name="Jaffe D.B."/>
            <person name="Jungreis I."/>
            <person name="Kent W.J."/>
            <person name="Kostka D."/>
            <person name="Lara M."/>
            <person name="Martins A.L."/>
            <person name="Massingham T."/>
            <person name="Moltke I."/>
            <person name="Raney B.J."/>
            <person name="Rasmussen M.D."/>
            <person name="Robinson J."/>
            <person name="Stark A."/>
            <person name="Vilella A.J."/>
            <person name="Wen J."/>
            <person name="Xie X."/>
            <person name="Zody M.C."/>
            <person name="Baldwin J."/>
            <person name="Bloom T."/>
            <person name="Chin C.W."/>
            <person name="Heiman D."/>
            <person name="Nicol R."/>
            <person name="Nusbaum C."/>
            <person name="Young S."/>
            <person name="Wilkinson J."/>
            <person name="Worley K.C."/>
            <person name="Kovar C.L."/>
            <person name="Muzny D.M."/>
            <person name="Gibbs R.A."/>
            <person name="Cree A."/>
            <person name="Dihn H.H."/>
            <person name="Fowler G."/>
            <person name="Jhangiani S."/>
            <person name="Joshi V."/>
            <person name="Lee S."/>
            <person name="Lewis L.R."/>
            <person name="Nazareth L.V."/>
            <person name="Okwuonu G."/>
            <person name="Santibanez J."/>
            <person name="Warren W.C."/>
            <person name="Mardis E.R."/>
            <person name="Weinstock G.M."/>
            <person name="Wilson R.K."/>
            <person name="Delehaunty K."/>
            <person name="Dooling D."/>
            <person name="Fronik C."/>
            <person name="Fulton L."/>
            <person name="Fulton B."/>
            <person name="Graves T."/>
            <person name="Minx P."/>
            <person name="Sodergren E."/>
            <person name="Birney E."/>
            <person name="Margulies E.H."/>
            <person name="Herrero J."/>
            <person name="Green E.D."/>
            <person name="Haussler D."/>
            <person name="Siepel A."/>
            <person name="Goldman N."/>
            <person name="Pollard K.S."/>
            <person name="Pedersen J.S."/>
            <person name="Lander E.S."/>
            <person name="Kellis M."/>
        </authorList>
    </citation>
    <scope>NUCLEOTIDE SEQUENCE [LARGE SCALE GENOMIC DNA]</scope>
</reference>
<protein>
    <recommendedName>
        <fullName evidence="4">Large ribosomal subunit protein uL22</fullName>
    </recommendedName>
    <alternativeName>
        <fullName evidence="5">60S ribosomal protein L17</fullName>
    </alternativeName>
</protein>
<name>G1Q3W3_MYOLU</name>
<organism evidence="7 8">
    <name type="scientific">Myotis lucifugus</name>
    <name type="common">Little brown bat</name>
    <dbReference type="NCBI Taxonomy" id="59463"/>
    <lineage>
        <taxon>Eukaryota</taxon>
        <taxon>Metazoa</taxon>
        <taxon>Chordata</taxon>
        <taxon>Craniata</taxon>
        <taxon>Vertebrata</taxon>
        <taxon>Euteleostomi</taxon>
        <taxon>Mammalia</taxon>
        <taxon>Eutheria</taxon>
        <taxon>Laurasiatheria</taxon>
        <taxon>Chiroptera</taxon>
        <taxon>Yangochiroptera</taxon>
        <taxon>Vespertilionidae</taxon>
        <taxon>Myotis</taxon>
    </lineage>
</organism>
<keyword evidence="3 6" id="KW-0687">Ribonucleoprotein</keyword>
<reference evidence="7" key="3">
    <citation type="submission" date="2025-09" db="UniProtKB">
        <authorList>
            <consortium name="Ensembl"/>
        </authorList>
    </citation>
    <scope>IDENTIFICATION</scope>
</reference>
<dbReference type="Proteomes" id="UP000001074">
    <property type="component" value="Unassembled WGS sequence"/>
</dbReference>
<keyword evidence="8" id="KW-1185">Reference proteome</keyword>
<evidence type="ECO:0000256" key="2">
    <source>
        <dbReference type="ARBA" id="ARBA00022980"/>
    </source>
</evidence>
<dbReference type="InParanoid" id="G1Q3W3"/>
<evidence type="ECO:0000313" key="8">
    <source>
        <dbReference type="Proteomes" id="UP000001074"/>
    </source>
</evidence>
<dbReference type="GO" id="GO:0002181">
    <property type="term" value="P:cytoplasmic translation"/>
    <property type="evidence" value="ECO:0007669"/>
    <property type="project" value="TreeGrafter"/>
</dbReference>
<dbReference type="Pfam" id="PF00237">
    <property type="entry name" value="Ribosomal_L22"/>
    <property type="match status" value="1"/>
</dbReference>
<dbReference type="Ensembl" id="ENSMLUT00000030016.1">
    <property type="protein sequence ID" value="ENSMLUP00000018396.1"/>
    <property type="gene ID" value="ENSMLUG00000029253.1"/>
</dbReference>
<dbReference type="SUPFAM" id="SSF54843">
    <property type="entry name" value="Ribosomal protein L22"/>
    <property type="match status" value="1"/>
</dbReference>
<dbReference type="AlphaFoldDB" id="G1Q3W3"/>
<dbReference type="PANTHER" id="PTHR11593:SF11">
    <property type="entry name" value="LARGE RIBOSOMAL SUBUNIT PROTEIN UL22"/>
    <property type="match status" value="1"/>
</dbReference>
<dbReference type="HOGENOM" id="CLU_083987_0_1_1"/>
<dbReference type="GeneTree" id="ENSGT00950000183010"/>
<dbReference type="STRING" id="59463.ENSMLUP00000018396"/>